<dbReference type="KEGG" id="uli:ETAA1_36000"/>
<dbReference type="AlphaFoldDB" id="A0A517XVW0"/>
<keyword evidence="4" id="KW-1185">Reference proteome</keyword>
<gene>
    <name evidence="3" type="ORF">ETAA1_36000</name>
</gene>
<evidence type="ECO:0000256" key="1">
    <source>
        <dbReference type="SAM" id="MobiDB-lite"/>
    </source>
</evidence>
<organism evidence="3 4">
    <name type="scientific">Urbifossiella limnaea</name>
    <dbReference type="NCBI Taxonomy" id="2528023"/>
    <lineage>
        <taxon>Bacteria</taxon>
        <taxon>Pseudomonadati</taxon>
        <taxon>Planctomycetota</taxon>
        <taxon>Planctomycetia</taxon>
        <taxon>Gemmatales</taxon>
        <taxon>Gemmataceae</taxon>
        <taxon>Urbifossiella</taxon>
    </lineage>
</organism>
<evidence type="ECO:0000313" key="3">
    <source>
        <dbReference type="EMBL" id="QDU21629.1"/>
    </source>
</evidence>
<name>A0A517XVW0_9BACT</name>
<accession>A0A517XVW0</accession>
<proteinExistence type="predicted"/>
<keyword evidence="2" id="KW-0472">Membrane</keyword>
<protein>
    <submittedName>
        <fullName evidence="3">Uncharacterized protein</fullName>
    </submittedName>
</protein>
<dbReference type="Proteomes" id="UP000319576">
    <property type="component" value="Chromosome"/>
</dbReference>
<dbReference type="EMBL" id="CP036273">
    <property type="protein sequence ID" value="QDU21629.1"/>
    <property type="molecule type" value="Genomic_DNA"/>
</dbReference>
<evidence type="ECO:0000256" key="2">
    <source>
        <dbReference type="SAM" id="Phobius"/>
    </source>
</evidence>
<keyword evidence="2" id="KW-0812">Transmembrane</keyword>
<feature type="transmembrane region" description="Helical" evidence="2">
    <location>
        <begin position="36"/>
        <end position="58"/>
    </location>
</feature>
<sequence>MSRATKHARHDAERRQHRKEVRSNALAAAKRPKEHVALWFLAVGLVAMLILVVAASAIR</sequence>
<evidence type="ECO:0000313" key="4">
    <source>
        <dbReference type="Proteomes" id="UP000319576"/>
    </source>
</evidence>
<feature type="compositionally biased region" description="Basic residues" evidence="1">
    <location>
        <begin position="1"/>
        <end position="20"/>
    </location>
</feature>
<dbReference type="RefSeq" id="WP_145240714.1">
    <property type="nucleotide sequence ID" value="NZ_CP036273.1"/>
</dbReference>
<keyword evidence="2" id="KW-1133">Transmembrane helix</keyword>
<feature type="region of interest" description="Disordered" evidence="1">
    <location>
        <begin position="1"/>
        <end position="27"/>
    </location>
</feature>
<reference evidence="3 4" key="1">
    <citation type="submission" date="2019-02" db="EMBL/GenBank/DDBJ databases">
        <title>Deep-cultivation of Planctomycetes and their phenomic and genomic characterization uncovers novel biology.</title>
        <authorList>
            <person name="Wiegand S."/>
            <person name="Jogler M."/>
            <person name="Boedeker C."/>
            <person name="Pinto D."/>
            <person name="Vollmers J."/>
            <person name="Rivas-Marin E."/>
            <person name="Kohn T."/>
            <person name="Peeters S.H."/>
            <person name="Heuer A."/>
            <person name="Rast P."/>
            <person name="Oberbeckmann S."/>
            <person name="Bunk B."/>
            <person name="Jeske O."/>
            <person name="Meyerdierks A."/>
            <person name="Storesund J.E."/>
            <person name="Kallscheuer N."/>
            <person name="Luecker S."/>
            <person name="Lage O.M."/>
            <person name="Pohl T."/>
            <person name="Merkel B.J."/>
            <person name="Hornburger P."/>
            <person name="Mueller R.-W."/>
            <person name="Bruemmer F."/>
            <person name="Labrenz M."/>
            <person name="Spormann A.M."/>
            <person name="Op den Camp H."/>
            <person name="Overmann J."/>
            <person name="Amann R."/>
            <person name="Jetten M.S.M."/>
            <person name="Mascher T."/>
            <person name="Medema M.H."/>
            <person name="Devos D.P."/>
            <person name="Kaster A.-K."/>
            <person name="Ovreas L."/>
            <person name="Rohde M."/>
            <person name="Galperin M.Y."/>
            <person name="Jogler C."/>
        </authorList>
    </citation>
    <scope>NUCLEOTIDE SEQUENCE [LARGE SCALE GENOMIC DNA]</scope>
    <source>
        <strain evidence="3 4">ETA_A1</strain>
    </source>
</reference>